<dbReference type="InterPro" id="IPR006089">
    <property type="entry name" value="Acyl-CoA_DH_CS"/>
</dbReference>
<dbReference type="Pfam" id="PF02771">
    <property type="entry name" value="Acyl-CoA_dh_N"/>
    <property type="match status" value="1"/>
</dbReference>
<feature type="domain" description="Acyl-CoA oxidase/dehydrogenase middle" evidence="15">
    <location>
        <begin position="157"/>
        <end position="250"/>
    </location>
</feature>
<dbReference type="GO" id="GO:0005743">
    <property type="term" value="C:mitochondrial inner membrane"/>
    <property type="evidence" value="ECO:0007669"/>
    <property type="project" value="TreeGrafter"/>
</dbReference>
<dbReference type="EMBL" id="CABPRJ010001912">
    <property type="protein sequence ID" value="VVC41090.1"/>
    <property type="molecule type" value="Genomic_DNA"/>
</dbReference>
<evidence type="ECO:0000256" key="1">
    <source>
        <dbReference type="ARBA" id="ARBA00001974"/>
    </source>
</evidence>
<dbReference type="InterPro" id="IPR036250">
    <property type="entry name" value="AcylCo_DH-like_C"/>
</dbReference>
<dbReference type="GO" id="GO:0000062">
    <property type="term" value="F:fatty-acyl-CoA binding"/>
    <property type="evidence" value="ECO:0007669"/>
    <property type="project" value="TreeGrafter"/>
</dbReference>
<evidence type="ECO:0000256" key="13">
    <source>
        <dbReference type="RuleBase" id="RU362125"/>
    </source>
</evidence>
<keyword evidence="4 13" id="KW-0285">Flavoprotein</keyword>
<evidence type="ECO:0000259" key="16">
    <source>
        <dbReference type="Pfam" id="PF02771"/>
    </source>
</evidence>
<keyword evidence="5 13" id="KW-0274">FAD</keyword>
<evidence type="ECO:0000256" key="11">
    <source>
        <dbReference type="ARBA" id="ARBA00039033"/>
    </source>
</evidence>
<keyword evidence="18" id="KW-1185">Reference proteome</keyword>
<comment type="cofactor">
    <cofactor evidence="1 13">
        <name>FAD</name>
        <dbReference type="ChEBI" id="CHEBI:57692"/>
    </cofactor>
</comment>
<dbReference type="Proteomes" id="UP000325440">
    <property type="component" value="Unassembled WGS sequence"/>
</dbReference>
<dbReference type="Gene3D" id="1.20.140.10">
    <property type="entry name" value="Butyryl-CoA Dehydrogenase, subunit A, domain 3"/>
    <property type="match status" value="1"/>
</dbReference>
<evidence type="ECO:0000259" key="14">
    <source>
        <dbReference type="Pfam" id="PF00441"/>
    </source>
</evidence>
<evidence type="ECO:0000256" key="3">
    <source>
        <dbReference type="ARBA" id="ARBA00009347"/>
    </source>
</evidence>
<dbReference type="PROSITE" id="PS00073">
    <property type="entry name" value="ACYL_COA_DH_2"/>
    <property type="match status" value="1"/>
</dbReference>
<evidence type="ECO:0000256" key="6">
    <source>
        <dbReference type="ARBA" id="ARBA00022946"/>
    </source>
</evidence>
<sequence length="417" mass="45460">MIQNPTSIGMKIFLRQRCIRFTSSSTANFDWEDALNLDHNLTSEERQLKTSFRDFCQKALMPRILNSNRNAVYEKEVLKDMASMGALGCTIGAYGCAKVSEVGYGLIAREVERVDSAYRSALSVQSSLVMHAINAYGTDEQKERYLPRLASADLVGSFCLTEPNAGSDIGKMESRAKFDSETKSYVLNGAKMWITNAPVADVFIIWARCDDGKVRGFVAEKGTPGLSTAVIPGKMSLRASSTGSVYMDNCKVPENSLLPGVVGMGGPFGCLNHARYGIAWGAFGAAEACLSVSRSYCLDRKQFGKPLAATQLIQTKYADMVTEISIGLLACLQVGRLKEQGLCTPEMISLIKRNSTGKSLEIARMARDTLGGNGISDEYHVIRHLINLETVNTYEGTYDIHGLVLGRGITGIQSFQS</sequence>
<dbReference type="OrthoDB" id="435240at2759"/>
<dbReference type="SUPFAM" id="SSF47203">
    <property type="entry name" value="Acyl-CoA dehydrogenase C-terminal domain-like"/>
    <property type="match status" value="1"/>
</dbReference>
<dbReference type="Gene3D" id="2.40.110.10">
    <property type="entry name" value="Butyryl-CoA Dehydrogenase, subunit A, domain 2"/>
    <property type="match status" value="1"/>
</dbReference>
<dbReference type="InterPro" id="IPR013786">
    <property type="entry name" value="AcylCoA_DH/ox_N"/>
</dbReference>
<accession>A0A5E4NEZ3</accession>
<evidence type="ECO:0000256" key="8">
    <source>
        <dbReference type="ARBA" id="ARBA00023128"/>
    </source>
</evidence>
<dbReference type="GO" id="GO:0050660">
    <property type="term" value="F:flavin adenine dinucleotide binding"/>
    <property type="evidence" value="ECO:0007669"/>
    <property type="project" value="InterPro"/>
</dbReference>
<evidence type="ECO:0000256" key="2">
    <source>
        <dbReference type="ARBA" id="ARBA00004305"/>
    </source>
</evidence>
<dbReference type="Pfam" id="PF02770">
    <property type="entry name" value="Acyl-CoA_dh_M"/>
    <property type="match status" value="1"/>
</dbReference>
<keyword evidence="6" id="KW-0809">Transit peptide</keyword>
<dbReference type="EC" id="1.3.8.6" evidence="11"/>
<dbReference type="Gene3D" id="1.10.540.10">
    <property type="entry name" value="Acyl-CoA dehydrogenase/oxidase, N-terminal domain"/>
    <property type="match status" value="1"/>
</dbReference>
<evidence type="ECO:0000256" key="10">
    <source>
        <dbReference type="ARBA" id="ARBA00037927"/>
    </source>
</evidence>
<comment type="similarity">
    <text evidence="3 13">Belongs to the acyl-CoA dehydrogenase family.</text>
</comment>
<dbReference type="InterPro" id="IPR052033">
    <property type="entry name" value="Glutaryl-CoA_DH_mitochondrial"/>
</dbReference>
<evidence type="ECO:0000256" key="12">
    <source>
        <dbReference type="ARBA" id="ARBA00049493"/>
    </source>
</evidence>
<comment type="catalytic activity">
    <reaction evidence="12">
        <text>glutaryl-CoA + oxidized [electron-transfer flavoprotein] + 2 H(+) = (2E)-butenoyl-CoA + reduced [electron-transfer flavoprotein] + CO2</text>
        <dbReference type="Rhea" id="RHEA:13389"/>
        <dbReference type="Rhea" id="RHEA-COMP:10685"/>
        <dbReference type="Rhea" id="RHEA-COMP:10686"/>
        <dbReference type="ChEBI" id="CHEBI:15378"/>
        <dbReference type="ChEBI" id="CHEBI:16526"/>
        <dbReference type="ChEBI" id="CHEBI:57332"/>
        <dbReference type="ChEBI" id="CHEBI:57378"/>
        <dbReference type="ChEBI" id="CHEBI:57692"/>
        <dbReference type="ChEBI" id="CHEBI:58307"/>
        <dbReference type="EC" id="1.3.8.6"/>
    </reaction>
</comment>
<dbReference type="InterPro" id="IPR006091">
    <property type="entry name" value="Acyl-CoA_Oxase/DH_mid-dom"/>
</dbReference>
<dbReference type="InterPro" id="IPR037069">
    <property type="entry name" value="AcylCoA_DH/ox_N_sf"/>
</dbReference>
<dbReference type="GO" id="GO:0004361">
    <property type="term" value="F:glutaryl-CoA dehydrogenase activity"/>
    <property type="evidence" value="ECO:0007669"/>
    <property type="project" value="UniProtKB-EC"/>
</dbReference>
<dbReference type="InterPro" id="IPR009100">
    <property type="entry name" value="AcylCoA_DH/oxidase_NM_dom_sf"/>
</dbReference>
<reference evidence="17 18" key="1">
    <citation type="submission" date="2019-08" db="EMBL/GenBank/DDBJ databases">
        <authorList>
            <person name="Alioto T."/>
            <person name="Alioto T."/>
            <person name="Gomez Garrido J."/>
        </authorList>
    </citation>
    <scope>NUCLEOTIDE SEQUENCE [LARGE SCALE GENOMIC DNA]</scope>
</reference>
<evidence type="ECO:0000256" key="7">
    <source>
        <dbReference type="ARBA" id="ARBA00023002"/>
    </source>
</evidence>
<dbReference type="PANTHER" id="PTHR42807:SF1">
    <property type="entry name" value="GLUTARYL-COA DEHYDROGENASE, MITOCHONDRIAL"/>
    <property type="match status" value="1"/>
</dbReference>
<comment type="pathway">
    <text evidence="9">Amino-acid metabolism; lysine degradation.</text>
</comment>
<name>A0A5E4NEZ3_9HEMI</name>
<dbReference type="InterPro" id="IPR046373">
    <property type="entry name" value="Acyl-CoA_Oxase/DH_mid-dom_sf"/>
</dbReference>
<dbReference type="FunFam" id="1.20.140.10:FF:000006">
    <property type="entry name" value="Glutaryl-CoA dehydrogenase, mitochondrial"/>
    <property type="match status" value="1"/>
</dbReference>
<evidence type="ECO:0000256" key="4">
    <source>
        <dbReference type="ARBA" id="ARBA00022630"/>
    </source>
</evidence>
<dbReference type="FunFam" id="1.10.540.10:FF:000003">
    <property type="entry name" value="glutaryl-CoA dehydrogenase, mitochondrial"/>
    <property type="match status" value="1"/>
</dbReference>
<dbReference type="AlphaFoldDB" id="A0A5E4NEZ3"/>
<dbReference type="InterPro" id="IPR009075">
    <property type="entry name" value="AcylCo_DH/oxidase_C"/>
</dbReference>
<comment type="subcellular location">
    <subcellularLocation>
        <location evidence="2">Mitochondrion matrix</location>
    </subcellularLocation>
</comment>
<dbReference type="Pfam" id="PF00441">
    <property type="entry name" value="Acyl-CoA_dh_1"/>
    <property type="match status" value="1"/>
</dbReference>
<gene>
    <name evidence="17" type="ORF">CINCED_3A023921</name>
</gene>
<dbReference type="SUPFAM" id="SSF56645">
    <property type="entry name" value="Acyl-CoA dehydrogenase NM domain-like"/>
    <property type="match status" value="1"/>
</dbReference>
<dbReference type="GO" id="GO:0033539">
    <property type="term" value="P:fatty acid beta-oxidation using acyl-CoA dehydrogenase"/>
    <property type="evidence" value="ECO:0007669"/>
    <property type="project" value="TreeGrafter"/>
</dbReference>
<proteinExistence type="inferred from homology"/>
<evidence type="ECO:0000256" key="5">
    <source>
        <dbReference type="ARBA" id="ARBA00022827"/>
    </source>
</evidence>
<evidence type="ECO:0000313" key="17">
    <source>
        <dbReference type="EMBL" id="VVC41090.1"/>
    </source>
</evidence>
<keyword evidence="8" id="KW-0496">Mitochondrion</keyword>
<feature type="domain" description="Acyl-CoA dehydrogenase/oxidase C-terminal" evidence="14">
    <location>
        <begin position="270"/>
        <end position="409"/>
    </location>
</feature>
<dbReference type="GO" id="GO:0046949">
    <property type="term" value="P:fatty-acyl-CoA biosynthetic process"/>
    <property type="evidence" value="ECO:0007669"/>
    <property type="project" value="TreeGrafter"/>
</dbReference>
<dbReference type="CDD" id="cd01151">
    <property type="entry name" value="GCD"/>
    <property type="match status" value="1"/>
</dbReference>
<evidence type="ECO:0000313" key="18">
    <source>
        <dbReference type="Proteomes" id="UP000325440"/>
    </source>
</evidence>
<feature type="domain" description="Acyl-CoA dehydrogenase/oxidase N-terminal" evidence="16">
    <location>
        <begin position="42"/>
        <end position="152"/>
    </location>
</feature>
<evidence type="ECO:0000259" key="15">
    <source>
        <dbReference type="Pfam" id="PF02770"/>
    </source>
</evidence>
<protein>
    <recommendedName>
        <fullName evidence="11">glutaryl-CoA dehydrogenase (ETF)</fullName>
        <ecNumber evidence="11">1.3.8.6</ecNumber>
    </recommendedName>
</protein>
<keyword evidence="7 13" id="KW-0560">Oxidoreductase</keyword>
<evidence type="ECO:0000256" key="9">
    <source>
        <dbReference type="ARBA" id="ARBA00037899"/>
    </source>
</evidence>
<dbReference type="GO" id="GO:0005759">
    <property type="term" value="C:mitochondrial matrix"/>
    <property type="evidence" value="ECO:0007669"/>
    <property type="project" value="UniProtKB-SubCell"/>
</dbReference>
<organism evidence="17 18">
    <name type="scientific">Cinara cedri</name>
    <dbReference type="NCBI Taxonomy" id="506608"/>
    <lineage>
        <taxon>Eukaryota</taxon>
        <taxon>Metazoa</taxon>
        <taxon>Ecdysozoa</taxon>
        <taxon>Arthropoda</taxon>
        <taxon>Hexapoda</taxon>
        <taxon>Insecta</taxon>
        <taxon>Pterygota</taxon>
        <taxon>Neoptera</taxon>
        <taxon>Paraneoptera</taxon>
        <taxon>Hemiptera</taxon>
        <taxon>Sternorrhyncha</taxon>
        <taxon>Aphidomorpha</taxon>
        <taxon>Aphidoidea</taxon>
        <taxon>Aphididae</taxon>
        <taxon>Lachninae</taxon>
        <taxon>Cinara</taxon>
    </lineage>
</organism>
<dbReference type="PANTHER" id="PTHR42807">
    <property type="entry name" value="GLUTARYL-COA DEHYDROGENASE, MITOCHONDRIAL"/>
    <property type="match status" value="1"/>
</dbReference>
<comment type="pathway">
    <text evidence="10">Amino-acid metabolism; tryptophan metabolism.</text>
</comment>